<protein>
    <recommendedName>
        <fullName evidence="1">IrrE N-terminal-like domain-containing protein</fullName>
    </recommendedName>
</protein>
<gene>
    <name evidence="2" type="ORF">AFE02nite_19510</name>
</gene>
<organism evidence="2 3">
    <name type="scientific">Actinotalea fermentans</name>
    <dbReference type="NCBI Taxonomy" id="43671"/>
    <lineage>
        <taxon>Bacteria</taxon>
        <taxon>Bacillati</taxon>
        <taxon>Actinomycetota</taxon>
        <taxon>Actinomycetes</taxon>
        <taxon>Micrococcales</taxon>
        <taxon>Cellulomonadaceae</taxon>
        <taxon>Actinotalea</taxon>
    </lineage>
</organism>
<dbReference type="EMBL" id="BJYK01000005">
    <property type="protein sequence ID" value="GEN80217.1"/>
    <property type="molecule type" value="Genomic_DNA"/>
</dbReference>
<keyword evidence="3" id="KW-1185">Reference proteome</keyword>
<reference evidence="2 3" key="1">
    <citation type="submission" date="2019-07" db="EMBL/GenBank/DDBJ databases">
        <title>Whole genome shotgun sequence of Actinotalea fermentans NBRC 105374.</title>
        <authorList>
            <person name="Hosoyama A."/>
            <person name="Uohara A."/>
            <person name="Ohji S."/>
            <person name="Ichikawa N."/>
        </authorList>
    </citation>
    <scope>NUCLEOTIDE SEQUENCE [LARGE SCALE GENOMIC DNA]</scope>
    <source>
        <strain evidence="2 3">NBRC 105374</strain>
    </source>
</reference>
<dbReference type="InterPro" id="IPR010359">
    <property type="entry name" value="IrrE_HExxH"/>
</dbReference>
<evidence type="ECO:0000313" key="3">
    <source>
        <dbReference type="Proteomes" id="UP000321484"/>
    </source>
</evidence>
<dbReference type="Pfam" id="PF06114">
    <property type="entry name" value="Peptidase_M78"/>
    <property type="match status" value="1"/>
</dbReference>
<accession>A0A511YYD7</accession>
<evidence type="ECO:0000313" key="2">
    <source>
        <dbReference type="EMBL" id="GEN80217.1"/>
    </source>
</evidence>
<dbReference type="RefSeq" id="WP_034243177.1">
    <property type="nucleotide sequence ID" value="NZ_BJYK01000005.1"/>
</dbReference>
<evidence type="ECO:0000259" key="1">
    <source>
        <dbReference type="Pfam" id="PF06114"/>
    </source>
</evidence>
<name>A0A511YYD7_9CELL</name>
<dbReference type="Gene3D" id="1.10.10.2910">
    <property type="match status" value="1"/>
</dbReference>
<feature type="domain" description="IrrE N-terminal-like" evidence="1">
    <location>
        <begin position="62"/>
        <end position="129"/>
    </location>
</feature>
<comment type="caution">
    <text evidence="2">The sequence shown here is derived from an EMBL/GenBank/DDBJ whole genome shotgun (WGS) entry which is preliminary data.</text>
</comment>
<dbReference type="Proteomes" id="UP000321484">
    <property type="component" value="Unassembled WGS sequence"/>
</dbReference>
<sequence>MNLEVCVERALSLLTDDVRARFTESPMAVLREDLKLTVRPAEHLSDARDDGGACDGVSFLQDGVILYAPTPWSRRENFTLAHELGHWLVDQAPDVYDWLADQDEPGRLLETACDRIAQRLLLPEAAALTVIGAGPLTAQHLIDLYDASQASRPVCAIALAKRLPGLGAVAIIDRATQEVTHASVKPDPEQGWPIVFPWRGQQLTQGHALLGLASGASLSQRLPWWTPWGAQADFYVNAVGDEKRVYAVFCDSDLWKIETFHAPIQRDFDTRPLLSGSCCGTTFQRRGYPCQACRQPFCPNCGDCRCERDAKHAATCTRCFLQFSPHLVVDGLCVECRA</sequence>
<proteinExistence type="predicted"/>
<dbReference type="AlphaFoldDB" id="A0A511YYD7"/>